<evidence type="ECO:0000313" key="10">
    <source>
        <dbReference type="Proteomes" id="UP000051181"/>
    </source>
</evidence>
<dbReference type="EMBL" id="AZCN01000025">
    <property type="protein sequence ID" value="KRK17180.1"/>
    <property type="molecule type" value="Genomic_DNA"/>
</dbReference>
<comment type="caution">
    <text evidence="9">The sequence shown here is derived from an EMBL/GenBank/DDBJ whole genome shotgun (WGS) entry which is preliminary data.</text>
</comment>
<keyword evidence="7 8" id="KW-0472">Membrane</keyword>
<dbReference type="Pfam" id="PF03591">
    <property type="entry name" value="AzlC"/>
    <property type="match status" value="1"/>
</dbReference>
<dbReference type="InterPro" id="IPR011606">
    <property type="entry name" value="Brnchd-chn_aa_trnsp_permease"/>
</dbReference>
<keyword evidence="4" id="KW-1003">Cell membrane</keyword>
<dbReference type="PANTHER" id="PTHR34979">
    <property type="entry name" value="INNER MEMBRANE PROTEIN YGAZ"/>
    <property type="match status" value="1"/>
</dbReference>
<evidence type="ECO:0000256" key="1">
    <source>
        <dbReference type="ARBA" id="ARBA00004651"/>
    </source>
</evidence>
<evidence type="ECO:0000256" key="6">
    <source>
        <dbReference type="ARBA" id="ARBA00022989"/>
    </source>
</evidence>
<dbReference type="GO" id="GO:0005886">
    <property type="term" value="C:plasma membrane"/>
    <property type="evidence" value="ECO:0007669"/>
    <property type="project" value="UniProtKB-SubCell"/>
</dbReference>
<evidence type="ECO:0000256" key="7">
    <source>
        <dbReference type="ARBA" id="ARBA00023136"/>
    </source>
</evidence>
<evidence type="ECO:0000313" key="9">
    <source>
        <dbReference type="EMBL" id="KRK17180.1"/>
    </source>
</evidence>
<gene>
    <name evidence="9" type="ORF">FD22_GL000977</name>
</gene>
<dbReference type="PROSITE" id="PS51257">
    <property type="entry name" value="PROKAR_LIPOPROTEIN"/>
    <property type="match status" value="1"/>
</dbReference>
<evidence type="ECO:0000256" key="8">
    <source>
        <dbReference type="SAM" id="Phobius"/>
    </source>
</evidence>
<dbReference type="Proteomes" id="UP000051181">
    <property type="component" value="Unassembled WGS sequence"/>
</dbReference>
<evidence type="ECO:0000256" key="3">
    <source>
        <dbReference type="ARBA" id="ARBA00022448"/>
    </source>
</evidence>
<dbReference type="AlphaFoldDB" id="A0A0R1F5V1"/>
<evidence type="ECO:0000256" key="5">
    <source>
        <dbReference type="ARBA" id="ARBA00022692"/>
    </source>
</evidence>
<evidence type="ECO:0000256" key="2">
    <source>
        <dbReference type="ARBA" id="ARBA00010735"/>
    </source>
</evidence>
<protein>
    <submittedName>
        <fullName evidence="9">Branched-chain amino acid permease (Azaleucine resistance)</fullName>
    </submittedName>
</protein>
<feature type="transmembrane region" description="Helical" evidence="8">
    <location>
        <begin position="207"/>
        <end position="227"/>
    </location>
</feature>
<comment type="similarity">
    <text evidence="2">Belongs to the AzlC family.</text>
</comment>
<sequence length="260" mass="29112">MKVEDKNWFNVFKIALPLCISYVPIGLACGILLHSAGFNILFTGLLSILVFSGGAQFLIASMLAIHAPLLQVLLMLFFLEMRYALLSASLSPYLKNEPLPFLIYFSSSMNDENYAINYLKFATDKKWNGHQAVMVNHFSLLFWTVSNMIGSTIGNLIHFDVNLVNFTLTALFGYMLVMQVKNLLSILVAGLSAVLSVWLIIAMRSTMGLVVATLVASFVGFMVEHGLEGKSNPLLLRSLRLRRRHESFKDIPKETTDDHE</sequence>
<dbReference type="GO" id="GO:1903785">
    <property type="term" value="P:L-valine transmembrane transport"/>
    <property type="evidence" value="ECO:0007669"/>
    <property type="project" value="TreeGrafter"/>
</dbReference>
<accession>A0A0R1F5V1</accession>
<keyword evidence="3" id="KW-0813">Transport</keyword>
<dbReference type="PATRIC" id="fig|913848.6.peg.1009"/>
<name>A0A0R1F5V1_9LACO</name>
<keyword evidence="6 8" id="KW-1133">Transmembrane helix</keyword>
<feature type="transmembrane region" description="Helical" evidence="8">
    <location>
        <begin position="12"/>
        <end position="34"/>
    </location>
</feature>
<proteinExistence type="inferred from homology"/>
<dbReference type="GeneID" id="65917048"/>
<feature type="transmembrane region" description="Helical" evidence="8">
    <location>
        <begin position="183"/>
        <end position="201"/>
    </location>
</feature>
<dbReference type="RefSeq" id="WP_010010023.1">
    <property type="nucleotide sequence ID" value="NZ_AZCN01000025.1"/>
</dbReference>
<organism evidence="9 10">
    <name type="scientific">Loigolactobacillus coryniformis subsp. coryniformis KCTC 3167 = DSM 20001</name>
    <dbReference type="NCBI Taxonomy" id="913848"/>
    <lineage>
        <taxon>Bacteria</taxon>
        <taxon>Bacillati</taxon>
        <taxon>Bacillota</taxon>
        <taxon>Bacilli</taxon>
        <taxon>Lactobacillales</taxon>
        <taxon>Lactobacillaceae</taxon>
        <taxon>Loigolactobacillus</taxon>
    </lineage>
</organism>
<evidence type="ECO:0000256" key="4">
    <source>
        <dbReference type="ARBA" id="ARBA00022475"/>
    </source>
</evidence>
<keyword evidence="5 8" id="KW-0812">Transmembrane</keyword>
<reference evidence="9 10" key="1">
    <citation type="journal article" date="2015" name="Genome Announc.">
        <title>Expanding the biotechnology potential of lactobacilli through comparative genomics of 213 strains and associated genera.</title>
        <authorList>
            <person name="Sun Z."/>
            <person name="Harris H.M."/>
            <person name="McCann A."/>
            <person name="Guo C."/>
            <person name="Argimon S."/>
            <person name="Zhang W."/>
            <person name="Yang X."/>
            <person name="Jeffery I.B."/>
            <person name="Cooney J.C."/>
            <person name="Kagawa T.F."/>
            <person name="Liu W."/>
            <person name="Song Y."/>
            <person name="Salvetti E."/>
            <person name="Wrobel A."/>
            <person name="Rasinkangas P."/>
            <person name="Parkhill J."/>
            <person name="Rea M.C."/>
            <person name="O'Sullivan O."/>
            <person name="Ritari J."/>
            <person name="Douillard F.P."/>
            <person name="Paul Ross R."/>
            <person name="Yang R."/>
            <person name="Briner A.E."/>
            <person name="Felis G.E."/>
            <person name="de Vos W.M."/>
            <person name="Barrangou R."/>
            <person name="Klaenhammer T.R."/>
            <person name="Caufield P.W."/>
            <person name="Cui Y."/>
            <person name="Zhang H."/>
            <person name="O'Toole P.W."/>
        </authorList>
    </citation>
    <scope>NUCLEOTIDE SEQUENCE [LARGE SCALE GENOMIC DNA]</scope>
    <source>
        <strain evidence="9 10">DSM 20001</strain>
    </source>
</reference>
<dbReference type="PANTHER" id="PTHR34979:SF1">
    <property type="entry name" value="INNER MEMBRANE PROTEIN YGAZ"/>
    <property type="match status" value="1"/>
</dbReference>
<comment type="subcellular location">
    <subcellularLocation>
        <location evidence="1">Cell membrane</location>
        <topology evidence="1">Multi-pass membrane protein</topology>
    </subcellularLocation>
</comment>
<dbReference type="eggNOG" id="COG1296">
    <property type="taxonomic scope" value="Bacteria"/>
</dbReference>